<feature type="transmembrane region" description="Helical" evidence="7">
    <location>
        <begin position="373"/>
        <end position="390"/>
    </location>
</feature>
<reference evidence="8 9" key="1">
    <citation type="journal article" date="2009" name="Stand. Genomic Sci.">
        <title>Complete genome sequence of Rhodothermus marinus type strain (R-10).</title>
        <authorList>
            <person name="Nolan M."/>
            <person name="Tindall B.J."/>
            <person name="Pomrenke H."/>
            <person name="Lapidus A."/>
            <person name="Copeland A."/>
            <person name="Glavina Del Rio T."/>
            <person name="Lucas S."/>
            <person name="Chen F."/>
            <person name="Tice H."/>
            <person name="Cheng J.F."/>
            <person name="Saunders E."/>
            <person name="Han C."/>
            <person name="Bruce D."/>
            <person name="Goodwin L."/>
            <person name="Chain P."/>
            <person name="Pitluck S."/>
            <person name="Ovchinikova G."/>
            <person name="Pati A."/>
            <person name="Ivanova N."/>
            <person name="Mavromatis K."/>
            <person name="Chen A."/>
            <person name="Palaniappan K."/>
            <person name="Land M."/>
            <person name="Hauser L."/>
            <person name="Chang Y.J."/>
            <person name="Jeffries C.D."/>
            <person name="Brettin T."/>
            <person name="Goker M."/>
            <person name="Bristow J."/>
            <person name="Eisen J.A."/>
            <person name="Markowitz V."/>
            <person name="Hugenholtz P."/>
            <person name="Kyrpides N.C."/>
            <person name="Klenk H.P."/>
            <person name="Detter J.C."/>
        </authorList>
    </citation>
    <scope>NUCLEOTIDE SEQUENCE [LARGE SCALE GENOMIC DNA]</scope>
    <source>
        <strain evidence="9">ATCC 43812 / DSM 4252 / R-10</strain>
    </source>
</reference>
<evidence type="ECO:0000256" key="1">
    <source>
        <dbReference type="ARBA" id="ARBA00004651"/>
    </source>
</evidence>
<feature type="transmembrane region" description="Helical" evidence="7">
    <location>
        <begin position="322"/>
        <end position="342"/>
    </location>
</feature>
<feature type="transmembrane region" description="Helical" evidence="7">
    <location>
        <begin position="12"/>
        <end position="33"/>
    </location>
</feature>
<dbReference type="InterPro" id="IPR014047">
    <property type="entry name" value="Chr_Tranpt_l_chain"/>
</dbReference>
<dbReference type="KEGG" id="rmr:Rmar_2467"/>
<dbReference type="GO" id="GO:0015109">
    <property type="term" value="F:chromate transmembrane transporter activity"/>
    <property type="evidence" value="ECO:0007669"/>
    <property type="project" value="InterPro"/>
</dbReference>
<evidence type="ECO:0000256" key="7">
    <source>
        <dbReference type="SAM" id="Phobius"/>
    </source>
</evidence>
<accession>D0MF88</accession>
<keyword evidence="3" id="KW-1003">Cell membrane</keyword>
<dbReference type="PIRSF" id="PIRSF004810">
    <property type="entry name" value="ChrA"/>
    <property type="match status" value="1"/>
</dbReference>
<dbReference type="PANTHER" id="PTHR33567">
    <property type="entry name" value="CHROMATE ION TRANSPORTER (EUROFUNG)"/>
    <property type="match status" value="1"/>
</dbReference>
<evidence type="ECO:0000256" key="6">
    <source>
        <dbReference type="ARBA" id="ARBA00023136"/>
    </source>
</evidence>
<evidence type="ECO:0000256" key="4">
    <source>
        <dbReference type="ARBA" id="ARBA00022692"/>
    </source>
</evidence>
<dbReference type="NCBIfam" id="TIGR00937">
    <property type="entry name" value="2A51"/>
    <property type="match status" value="1"/>
</dbReference>
<dbReference type="STRING" id="518766.Rmar_2467"/>
<evidence type="ECO:0000256" key="3">
    <source>
        <dbReference type="ARBA" id="ARBA00022475"/>
    </source>
</evidence>
<feature type="transmembrane region" description="Helical" evidence="7">
    <location>
        <begin position="82"/>
        <end position="104"/>
    </location>
</feature>
<organism evidence="8 9">
    <name type="scientific">Rhodothermus marinus (strain ATCC 43812 / DSM 4252 / R-10)</name>
    <name type="common">Rhodothermus obamensis</name>
    <dbReference type="NCBI Taxonomy" id="518766"/>
    <lineage>
        <taxon>Bacteria</taxon>
        <taxon>Pseudomonadati</taxon>
        <taxon>Rhodothermota</taxon>
        <taxon>Rhodothermia</taxon>
        <taxon>Rhodothermales</taxon>
        <taxon>Rhodothermaceae</taxon>
        <taxon>Rhodothermus</taxon>
    </lineage>
</organism>
<keyword evidence="4 7" id="KW-0812">Transmembrane</keyword>
<protein>
    <submittedName>
        <fullName evidence="8">Chromate transporter, chromate ion transporter (CHR) family</fullName>
    </submittedName>
</protein>
<dbReference type="HOGENOM" id="CLU_018106_0_0_10"/>
<gene>
    <name evidence="8" type="ordered locus">Rmar_2467</name>
</gene>
<dbReference type="EMBL" id="CP001807">
    <property type="protein sequence ID" value="ACY49344.1"/>
    <property type="molecule type" value="Genomic_DNA"/>
</dbReference>
<evidence type="ECO:0000256" key="2">
    <source>
        <dbReference type="ARBA" id="ARBA00005262"/>
    </source>
</evidence>
<dbReference type="Pfam" id="PF02417">
    <property type="entry name" value="Chromate_transp"/>
    <property type="match status" value="2"/>
</dbReference>
<dbReference type="PANTHER" id="PTHR33567:SF3">
    <property type="entry name" value="CHROMATE ION TRANSPORTER (EUROFUNG)"/>
    <property type="match status" value="1"/>
</dbReference>
<dbReference type="OrthoDB" id="9788907at2"/>
<keyword evidence="9" id="KW-1185">Reference proteome</keyword>
<dbReference type="eggNOG" id="COG2059">
    <property type="taxonomic scope" value="Bacteria"/>
</dbReference>
<feature type="transmembrane region" description="Helical" evidence="7">
    <location>
        <begin position="203"/>
        <end position="225"/>
    </location>
</feature>
<comment type="similarity">
    <text evidence="2">Belongs to the chromate ion transporter (CHR) (TC 2.A.51) family.</text>
</comment>
<keyword evidence="6 7" id="KW-0472">Membrane</keyword>
<name>D0MF88_RHOM4</name>
<dbReference type="RefSeq" id="WP_012844954.1">
    <property type="nucleotide sequence ID" value="NC_013501.1"/>
</dbReference>
<feature type="transmembrane region" description="Helical" evidence="7">
    <location>
        <begin position="232"/>
        <end position="250"/>
    </location>
</feature>
<evidence type="ECO:0000313" key="9">
    <source>
        <dbReference type="Proteomes" id="UP000002221"/>
    </source>
</evidence>
<proteinExistence type="inferred from homology"/>
<dbReference type="AlphaFoldDB" id="D0MF88"/>
<dbReference type="GO" id="GO:0005886">
    <property type="term" value="C:plasma membrane"/>
    <property type="evidence" value="ECO:0007669"/>
    <property type="project" value="UniProtKB-SubCell"/>
</dbReference>
<feature type="transmembrane region" description="Helical" evidence="7">
    <location>
        <begin position="116"/>
        <end position="133"/>
    </location>
</feature>
<keyword evidence="5 7" id="KW-1133">Transmembrane helix</keyword>
<sequence>MSTSPSGALREVAGLFLKLGLIAFGGPAAHIAMMEEECVVRRRWVSRQHFLDLVGATNLIPGPNSTEMAMHLGYERAGWRGLVVAGVCFILPAALITGLLGWLYVRFGNVPEMAPLLQGIKPAVLAIILGAVWRIGRQAVRGVRLAVIGLAVAGATGAGLNEVLALLGGGVLGMFWLRIAPTPERSAAGSGGLALWPSLKDSLGVALGTGGAGAAAGVSLGKLFLFFLKVGAVLYGSGYVLVAFLEGGLVQDYGWLTQAQLLDAVAIGQFTPGPVLTTATFIGYVIAGWPGAVAATAGIFLPSFLFVGVLNPLIPKLRASRWLSAFLDAVNVSAVALMAVVIVELGRATLLSWPAWAIALTAAVATLRFRVNAAWLVLGGALAGWLLALWA</sequence>
<feature type="transmembrane region" description="Helical" evidence="7">
    <location>
        <begin position="145"/>
        <end position="177"/>
    </location>
</feature>
<dbReference type="InterPro" id="IPR003370">
    <property type="entry name" value="Chromate_transpt"/>
</dbReference>
<feature type="transmembrane region" description="Helical" evidence="7">
    <location>
        <begin position="281"/>
        <end position="310"/>
    </location>
</feature>
<comment type="subcellular location">
    <subcellularLocation>
        <location evidence="1">Cell membrane</location>
        <topology evidence="1">Multi-pass membrane protein</topology>
    </subcellularLocation>
</comment>
<evidence type="ECO:0000313" key="8">
    <source>
        <dbReference type="EMBL" id="ACY49344.1"/>
    </source>
</evidence>
<dbReference type="Proteomes" id="UP000002221">
    <property type="component" value="Chromosome"/>
</dbReference>
<evidence type="ECO:0000256" key="5">
    <source>
        <dbReference type="ARBA" id="ARBA00022989"/>
    </source>
</evidence>